<evidence type="ECO:0000313" key="3">
    <source>
        <dbReference type="Proteomes" id="UP001057455"/>
    </source>
</evidence>
<evidence type="ECO:0000256" key="1">
    <source>
        <dbReference type="SAM" id="MobiDB-lite"/>
    </source>
</evidence>
<dbReference type="EMBL" id="BLIY01000024">
    <property type="protein sequence ID" value="GFE55702.1"/>
    <property type="molecule type" value="Genomic_DNA"/>
</dbReference>
<sequence length="325" mass="34796">MVGTGFAVAAVCYFASNTVLATSDGLTPSLTLNEAFQTFDEFTKDENISATISSLKNSMARTGLQQIADYIRAYSTKVRSAIALQCKIFTPYKKVIDLPFADLSDEERFVMFKDAVYDMHARMETLKTFPEYGYGEDCKKKLVQMNMATNTDEFSLEFAPENLRKCYTALMEGTEELKNLKRQFVDYLTERDAIFSKPGEEDAAALPPMPTPPSTTEPASTESTSTNPAVPNAQDSSAAGGESTGTPSTPAPATGETTAPTEQQTQETTSNTSGSSASTTTGTTEQQAQQDAPQGENLKPAPTGSSASFNGLAVAVLSVLVVSSM</sequence>
<organism evidence="2 3">
    <name type="scientific">Babesia ovis</name>
    <dbReference type="NCBI Taxonomy" id="5869"/>
    <lineage>
        <taxon>Eukaryota</taxon>
        <taxon>Sar</taxon>
        <taxon>Alveolata</taxon>
        <taxon>Apicomplexa</taxon>
        <taxon>Aconoidasida</taxon>
        <taxon>Piroplasmida</taxon>
        <taxon>Babesiidae</taxon>
        <taxon>Babesia</taxon>
    </lineage>
</organism>
<feature type="compositionally biased region" description="Low complexity" evidence="1">
    <location>
        <begin position="216"/>
        <end position="226"/>
    </location>
</feature>
<reference evidence="2" key="1">
    <citation type="submission" date="2019-12" db="EMBL/GenBank/DDBJ databases">
        <title>Genome sequence of Babesia ovis.</title>
        <authorList>
            <person name="Yamagishi J."/>
            <person name="Sevinc F."/>
            <person name="Xuan X."/>
        </authorList>
    </citation>
    <scope>NUCLEOTIDE SEQUENCE</scope>
    <source>
        <strain evidence="2">Selcuk</strain>
    </source>
</reference>
<accession>A0A9W5TCG9</accession>
<name>A0A9W5TCG9_BABOV</name>
<dbReference type="Proteomes" id="UP001057455">
    <property type="component" value="Unassembled WGS sequence"/>
</dbReference>
<keyword evidence="2" id="KW-0477">Merozoite</keyword>
<feature type="compositionally biased region" description="Low complexity" evidence="1">
    <location>
        <begin position="236"/>
        <end position="290"/>
    </location>
</feature>
<gene>
    <name evidence="2" type="ORF">BaOVIS_031060</name>
</gene>
<proteinExistence type="predicted"/>
<comment type="caution">
    <text evidence="2">The sequence shown here is derived from an EMBL/GenBank/DDBJ whole genome shotgun (WGS) entry which is preliminary data.</text>
</comment>
<protein>
    <submittedName>
        <fullName evidence="2">Merozoite surface antigen-1, putative</fullName>
    </submittedName>
</protein>
<evidence type="ECO:0000313" key="2">
    <source>
        <dbReference type="EMBL" id="GFE55702.1"/>
    </source>
</evidence>
<keyword evidence="3" id="KW-1185">Reference proteome</keyword>
<dbReference type="AlphaFoldDB" id="A0A9W5TCG9"/>
<feature type="region of interest" description="Disordered" evidence="1">
    <location>
        <begin position="197"/>
        <end position="311"/>
    </location>
</feature>